<feature type="transmembrane region" description="Helical" evidence="1">
    <location>
        <begin position="419"/>
        <end position="438"/>
    </location>
</feature>
<dbReference type="Pfam" id="PF19814">
    <property type="entry name" value="DUF6297"/>
    <property type="match status" value="1"/>
</dbReference>
<evidence type="ECO:0000313" key="2">
    <source>
        <dbReference type="EMBL" id="MEE6257401.1"/>
    </source>
</evidence>
<dbReference type="RefSeq" id="WP_331212515.1">
    <property type="nucleotide sequence ID" value="NZ_JAZGQK010000002.1"/>
</dbReference>
<gene>
    <name evidence="2" type="ORF">V1633_02720</name>
</gene>
<reference evidence="2 3" key="1">
    <citation type="submission" date="2024-01" db="EMBL/GenBank/DDBJ databases">
        <title>Genome insights into Plantactinospora sonchi sp. nov.</title>
        <authorList>
            <person name="Wang L."/>
        </authorList>
    </citation>
    <scope>NUCLEOTIDE SEQUENCE [LARGE SCALE GENOMIC DNA]</scope>
    <source>
        <strain evidence="2 3">NEAU-QY2</strain>
    </source>
</reference>
<feature type="transmembrane region" description="Helical" evidence="1">
    <location>
        <begin position="490"/>
        <end position="511"/>
    </location>
</feature>
<evidence type="ECO:0000313" key="3">
    <source>
        <dbReference type="Proteomes" id="UP001332243"/>
    </source>
</evidence>
<keyword evidence="3" id="KW-1185">Reference proteome</keyword>
<feature type="transmembrane region" description="Helical" evidence="1">
    <location>
        <begin position="386"/>
        <end position="413"/>
    </location>
</feature>
<name>A0ABU7RLN1_9ACTN</name>
<feature type="transmembrane region" description="Helical" evidence="1">
    <location>
        <begin position="29"/>
        <end position="48"/>
    </location>
</feature>
<feature type="transmembrane region" description="Helical" evidence="1">
    <location>
        <begin position="465"/>
        <end position="484"/>
    </location>
</feature>
<sequence length="519" mass="52742">MTAEVNSAGAARAWLRARNRTGAAGRLEGAYLALLTVLIGGGVAASVLPKLAARFAAGPPTVPGPTTLLALGLLWYAAVLAVAARFGPLAATPARISWLLSSPTGRRGLLWPTALTVLGLVTIAGLLHGTLVAWALTAPLGTVVLAGGVAGLLVGSVATLVPTLVDEPATMLDRSALLLGAGAAVLAVVDLPTRAATALGWLGPWGWPQVAAGELPGRVVDPPLVAGPPVWLAVAGVVAALVAGLALVRLDRVRLTTLSAGGVQVETLASGVASLDLGIVARLGEERRWAGRRPRRTGLPRFPGRFVALAHDLVTLRRSPDRLTLVGAALLPPVLAAGFLGPGPLLAGMWLLCGLVAAGVLTENARRDRDLPALGRLLGLPERELLAVRSILPVVVATCWSAGSLTLVARAFAEPVTPWLLLGVAAGPALATGALRAARRGAVRHDLPPIVTPMGWVPTAPLHRLVTAVDLGLLCGLPTLAAVATGDPAGWLPAQLAGSLLGLAGFVIVAGSRVRLVPD</sequence>
<organism evidence="2 3">
    <name type="scientific">Plantactinospora sonchi</name>
    <dbReference type="NCBI Taxonomy" id="1544735"/>
    <lineage>
        <taxon>Bacteria</taxon>
        <taxon>Bacillati</taxon>
        <taxon>Actinomycetota</taxon>
        <taxon>Actinomycetes</taxon>
        <taxon>Micromonosporales</taxon>
        <taxon>Micromonosporaceae</taxon>
        <taxon>Plantactinospora</taxon>
    </lineage>
</organism>
<proteinExistence type="predicted"/>
<evidence type="ECO:0000256" key="1">
    <source>
        <dbReference type="SAM" id="Phobius"/>
    </source>
</evidence>
<dbReference type="InterPro" id="IPR046264">
    <property type="entry name" value="DUF6297"/>
</dbReference>
<feature type="transmembrane region" description="Helical" evidence="1">
    <location>
        <begin position="177"/>
        <end position="202"/>
    </location>
</feature>
<feature type="transmembrane region" description="Helical" evidence="1">
    <location>
        <begin position="109"/>
        <end position="136"/>
    </location>
</feature>
<feature type="transmembrane region" description="Helical" evidence="1">
    <location>
        <begin position="347"/>
        <end position="365"/>
    </location>
</feature>
<feature type="transmembrane region" description="Helical" evidence="1">
    <location>
        <begin position="68"/>
        <end position="88"/>
    </location>
</feature>
<keyword evidence="1" id="KW-0812">Transmembrane</keyword>
<accession>A0ABU7RLN1</accession>
<feature type="transmembrane region" description="Helical" evidence="1">
    <location>
        <begin position="323"/>
        <end position="341"/>
    </location>
</feature>
<feature type="transmembrane region" description="Helical" evidence="1">
    <location>
        <begin position="230"/>
        <end position="248"/>
    </location>
</feature>
<protein>
    <submittedName>
        <fullName evidence="2">DUF6297 family protein</fullName>
    </submittedName>
</protein>
<dbReference type="Proteomes" id="UP001332243">
    <property type="component" value="Unassembled WGS sequence"/>
</dbReference>
<feature type="transmembrane region" description="Helical" evidence="1">
    <location>
        <begin position="142"/>
        <end position="165"/>
    </location>
</feature>
<dbReference type="EMBL" id="JAZGQK010000002">
    <property type="protein sequence ID" value="MEE6257401.1"/>
    <property type="molecule type" value="Genomic_DNA"/>
</dbReference>
<comment type="caution">
    <text evidence="2">The sequence shown here is derived from an EMBL/GenBank/DDBJ whole genome shotgun (WGS) entry which is preliminary data.</text>
</comment>
<keyword evidence="1" id="KW-1133">Transmembrane helix</keyword>
<keyword evidence="1" id="KW-0472">Membrane</keyword>